<reference evidence="1" key="1">
    <citation type="submission" date="2024-02" db="EMBL/GenBank/DDBJ databases">
        <title>Metagenome Assembled Genome of Zalaria obscura JY119.</title>
        <authorList>
            <person name="Vighnesh L."/>
            <person name="Jagadeeshwari U."/>
            <person name="Venkata Ramana C."/>
            <person name="Sasikala C."/>
        </authorList>
    </citation>
    <scope>NUCLEOTIDE SEQUENCE</scope>
    <source>
        <strain evidence="1">JY119</strain>
    </source>
</reference>
<keyword evidence="1" id="KW-0269">Exonuclease</keyword>
<keyword evidence="2" id="KW-1185">Reference proteome</keyword>
<dbReference type="Proteomes" id="UP001320706">
    <property type="component" value="Unassembled WGS sequence"/>
</dbReference>
<dbReference type="EMBL" id="JAMKPW020000024">
    <property type="protein sequence ID" value="KAK8205533.1"/>
    <property type="molecule type" value="Genomic_DNA"/>
</dbReference>
<accession>A0ACC3SBB4</accession>
<keyword evidence="1" id="KW-0378">Hydrolase</keyword>
<organism evidence="1 2">
    <name type="scientific">Zalaria obscura</name>
    <dbReference type="NCBI Taxonomy" id="2024903"/>
    <lineage>
        <taxon>Eukaryota</taxon>
        <taxon>Fungi</taxon>
        <taxon>Dikarya</taxon>
        <taxon>Ascomycota</taxon>
        <taxon>Pezizomycotina</taxon>
        <taxon>Dothideomycetes</taxon>
        <taxon>Dothideomycetidae</taxon>
        <taxon>Dothideales</taxon>
        <taxon>Zalariaceae</taxon>
        <taxon>Zalaria</taxon>
    </lineage>
</organism>
<evidence type="ECO:0000313" key="2">
    <source>
        <dbReference type="Proteomes" id="UP001320706"/>
    </source>
</evidence>
<evidence type="ECO:0000313" key="1">
    <source>
        <dbReference type="EMBL" id="KAK8205533.1"/>
    </source>
</evidence>
<comment type="caution">
    <text evidence="1">The sequence shown here is derived from an EMBL/GenBank/DDBJ whole genome shotgun (WGS) entry which is preliminary data.</text>
</comment>
<proteinExistence type="predicted"/>
<sequence>MALVNYPDSDDDVAESQSANKKRRLSGHEDEARHDDNSPPPLPASFLDLYSSTARVSTHDDPSLHGGRKRAIPHVDGNWAAHVYLEFLRTETKDAFLATLSSSLSAASKRLTSNGEKALLVKPTQLSWHPNEDRTRAFLVLRVEDREEGALGELLRTSNRAAKAFGLPELYARPHGRSGKRKLGAVEQEEQYEDAFHISIAWSLDVDTDVDMVALKEEEAVRDCMKEVDRWAIPFEEVKIRIGRDVSSVPLGRKRKCSAKRGLG</sequence>
<keyword evidence="1" id="KW-0540">Nuclease</keyword>
<name>A0ACC3SBB4_9PEZI</name>
<protein>
    <submittedName>
        <fullName evidence="1">Poly(U)-specific 3'-to-5' RNA exonuclease</fullName>
    </submittedName>
</protein>
<gene>
    <name evidence="1" type="primary">USB1</name>
    <name evidence="1" type="ORF">M8818_004902</name>
</gene>